<evidence type="ECO:0000256" key="2">
    <source>
        <dbReference type="ARBA" id="ARBA00009533"/>
    </source>
</evidence>
<dbReference type="Pfam" id="PF00282">
    <property type="entry name" value="Pyridoxal_deC"/>
    <property type="match status" value="1"/>
</dbReference>
<feature type="compositionally biased region" description="Basic and acidic residues" evidence="7">
    <location>
        <begin position="739"/>
        <end position="748"/>
    </location>
</feature>
<dbReference type="SUPFAM" id="SSF53383">
    <property type="entry name" value="PLP-dependent transferases"/>
    <property type="match status" value="1"/>
</dbReference>
<dbReference type="FunFam" id="1.20.1340.10:FF:000001">
    <property type="entry name" value="Histidine decarboxylase"/>
    <property type="match status" value="1"/>
</dbReference>
<evidence type="ECO:0000256" key="5">
    <source>
        <dbReference type="ARBA" id="ARBA00023239"/>
    </source>
</evidence>
<dbReference type="GO" id="GO:0030170">
    <property type="term" value="F:pyridoxal phosphate binding"/>
    <property type="evidence" value="ECO:0007669"/>
    <property type="project" value="InterPro"/>
</dbReference>
<name>A0A8D8YIR1_9HEMI</name>
<dbReference type="EMBL" id="HBUF01262404">
    <property type="protein sequence ID" value="CAG6683281.1"/>
    <property type="molecule type" value="Transcribed_RNA"/>
</dbReference>
<dbReference type="Gene3D" id="1.20.1340.10">
    <property type="entry name" value="dopa decarboxylase, N-terminal domain"/>
    <property type="match status" value="1"/>
</dbReference>
<dbReference type="EMBL" id="HBUF01560932">
    <property type="protein sequence ID" value="CAG6762322.1"/>
    <property type="molecule type" value="Transcribed_RNA"/>
</dbReference>
<organism evidence="8">
    <name type="scientific">Cacopsylla melanoneura</name>
    <dbReference type="NCBI Taxonomy" id="428564"/>
    <lineage>
        <taxon>Eukaryota</taxon>
        <taxon>Metazoa</taxon>
        <taxon>Ecdysozoa</taxon>
        <taxon>Arthropoda</taxon>
        <taxon>Hexapoda</taxon>
        <taxon>Insecta</taxon>
        <taxon>Pterygota</taxon>
        <taxon>Neoptera</taxon>
        <taxon>Paraneoptera</taxon>
        <taxon>Hemiptera</taxon>
        <taxon>Sternorrhyncha</taxon>
        <taxon>Psylloidea</taxon>
        <taxon>Psyllidae</taxon>
        <taxon>Psyllinae</taxon>
        <taxon>Cacopsylla</taxon>
    </lineage>
</organism>
<feature type="compositionally biased region" description="Basic and acidic residues" evidence="7">
    <location>
        <begin position="673"/>
        <end position="696"/>
    </location>
</feature>
<evidence type="ECO:0000256" key="6">
    <source>
        <dbReference type="PIRSR" id="PIRSR602129-50"/>
    </source>
</evidence>
<dbReference type="InterPro" id="IPR010977">
    <property type="entry name" value="Aromatic_deC"/>
</dbReference>
<evidence type="ECO:0000256" key="7">
    <source>
        <dbReference type="SAM" id="MobiDB-lite"/>
    </source>
</evidence>
<keyword evidence="5" id="KW-0456">Lyase</keyword>
<dbReference type="GO" id="GO:0016831">
    <property type="term" value="F:carboxy-lyase activity"/>
    <property type="evidence" value="ECO:0007669"/>
    <property type="project" value="UniProtKB-KW"/>
</dbReference>
<keyword evidence="4 6" id="KW-0663">Pyridoxal phosphate</keyword>
<dbReference type="GO" id="GO:0019752">
    <property type="term" value="P:carboxylic acid metabolic process"/>
    <property type="evidence" value="ECO:0007669"/>
    <property type="project" value="InterPro"/>
</dbReference>
<feature type="modified residue" description="N6-(pyridoxal phosphate)lysine" evidence="6">
    <location>
        <position position="328"/>
    </location>
</feature>
<proteinExistence type="inferred from homology"/>
<reference evidence="8" key="1">
    <citation type="submission" date="2021-05" db="EMBL/GenBank/DDBJ databases">
        <authorList>
            <person name="Alioto T."/>
            <person name="Alioto T."/>
            <person name="Gomez Garrido J."/>
        </authorList>
    </citation>
    <scope>NUCLEOTIDE SEQUENCE</scope>
</reference>
<dbReference type="Gene3D" id="3.40.640.10">
    <property type="entry name" value="Type I PLP-dependent aspartate aminotransferase-like (Major domain)"/>
    <property type="match status" value="1"/>
</dbReference>
<sequence>MDVEEFRERGRQMVDYICEYMTTIEKRRVTPNVNPGWLKTVIPNEAPYDPEPFDEIMKDVEEKIMPGVTHWQHPRFHAYFPSGNSYPSILADMLSDAIGCIGFSWAASPSCTELETIVLDWLGKAIGLPEKFLMYPSSKGTFPNDIDMNLVDDHRTPANQQQSLGGGVIQSSASECIFVCMLSARAQAISKLKKIHPFVDEGVLLSKLMAYCSKEAHSCVEKAAMMAFVRLKILEPDDKNSLRGATLRQVMQQDETMGYIPFFVSTTLGTTSCCSFDNLAEIGPVAKEFEVWLHVDGAYAGSSFICPEFRPFMNGIEYADSFNVNVNKFMLTAFDCSCLWVADRYKLTSALVVDPLYLQHGHEGAIDYRHWGIPLSRRFRSLKLWFVIRSYGLSGLQKYIRRHCELAKLFEAKVRRDPRFEISNDVRLGLVCFRLKGDGNIVSADQINRKLLEDINASGKLHMVPASVNDKYVIRFCVTAQNANEKDIDIAWKIIQEFASTIVTQSIKEEEQDDEVFELQERKRKDDLAYKRSFFVRMVSDPKIYNPKIAVATPTSRRPTCLASSAEEDEETESGGSSEQGSYTPTSSWISWPLAFLLQSRMKEEAERGKVSDVPVRFRHLDTMVHLKKSRKEMSEIHRGVSASPIVENTANSISEESTVAASSDNDNLQKPVLDKENNKTTVQDKHNKSPHKDKGTLSNADTNNGKGGVKHSARITTTSNENHVEVRKLSPSGNGNSDKGDSDKASDEDTETVTTRRSTKSVITVNKIFTPEQQK</sequence>
<protein>
    <submittedName>
        <fullName evidence="8">Tyrosine decarboxylase</fullName>
    </submittedName>
</protein>
<dbReference type="FunFam" id="3.90.1150.10:FF:000018">
    <property type="entry name" value="Histidine decarboxylase"/>
    <property type="match status" value="1"/>
</dbReference>
<dbReference type="PRINTS" id="PR00800">
    <property type="entry name" value="YHDCRBOXLASE"/>
</dbReference>
<dbReference type="EMBL" id="HBUF01044220">
    <property type="protein sequence ID" value="CAG6618854.1"/>
    <property type="molecule type" value="Transcribed_RNA"/>
</dbReference>
<feature type="region of interest" description="Disordered" evidence="7">
    <location>
        <begin position="556"/>
        <end position="585"/>
    </location>
</feature>
<dbReference type="InterPro" id="IPR015424">
    <property type="entry name" value="PyrdxlP-dep_Trfase"/>
</dbReference>
<dbReference type="PANTHER" id="PTHR11999">
    <property type="entry name" value="GROUP II PYRIDOXAL-5-PHOSPHATE DECARBOXYLASE"/>
    <property type="match status" value="1"/>
</dbReference>
<dbReference type="GO" id="GO:0005737">
    <property type="term" value="C:cytoplasm"/>
    <property type="evidence" value="ECO:0007669"/>
    <property type="project" value="TreeGrafter"/>
</dbReference>
<feature type="compositionally biased region" description="Polar residues" evidence="7">
    <location>
        <begin position="654"/>
        <end position="669"/>
    </location>
</feature>
<dbReference type="Gene3D" id="3.90.1150.10">
    <property type="entry name" value="Aspartate Aminotransferase, domain 1"/>
    <property type="match status" value="1"/>
</dbReference>
<dbReference type="CDD" id="cd06450">
    <property type="entry name" value="DOPA_deC_like"/>
    <property type="match status" value="1"/>
</dbReference>
<dbReference type="InterPro" id="IPR015422">
    <property type="entry name" value="PyrdxlP-dep_Trfase_small"/>
</dbReference>
<dbReference type="GO" id="GO:0006520">
    <property type="term" value="P:amino acid metabolic process"/>
    <property type="evidence" value="ECO:0007669"/>
    <property type="project" value="InterPro"/>
</dbReference>
<comment type="similarity">
    <text evidence="2">Belongs to the group II decarboxylase family.</text>
</comment>
<dbReference type="EMBL" id="HBUF01262403">
    <property type="protein sequence ID" value="CAG6683278.1"/>
    <property type="molecule type" value="Transcribed_RNA"/>
</dbReference>
<evidence type="ECO:0000313" key="8">
    <source>
        <dbReference type="EMBL" id="CAG6729535.1"/>
    </source>
</evidence>
<evidence type="ECO:0000256" key="1">
    <source>
        <dbReference type="ARBA" id="ARBA00001933"/>
    </source>
</evidence>
<keyword evidence="3" id="KW-0210">Decarboxylase</keyword>
<dbReference type="InterPro" id="IPR015421">
    <property type="entry name" value="PyrdxlP-dep_Trfase_major"/>
</dbReference>
<feature type="region of interest" description="Disordered" evidence="7">
    <location>
        <begin position="654"/>
        <end position="761"/>
    </location>
</feature>
<dbReference type="AlphaFoldDB" id="A0A8D8YIR1"/>
<accession>A0A8D8YIR1</accession>
<evidence type="ECO:0000256" key="3">
    <source>
        <dbReference type="ARBA" id="ARBA00022793"/>
    </source>
</evidence>
<dbReference type="InterPro" id="IPR002129">
    <property type="entry name" value="PyrdxlP-dep_de-COase"/>
</dbReference>
<evidence type="ECO:0000256" key="4">
    <source>
        <dbReference type="ARBA" id="ARBA00022898"/>
    </source>
</evidence>
<comment type="cofactor">
    <cofactor evidence="1 6">
        <name>pyridoxal 5'-phosphate</name>
        <dbReference type="ChEBI" id="CHEBI:597326"/>
    </cofactor>
</comment>
<dbReference type="EMBL" id="HBUF01262402">
    <property type="protein sequence ID" value="CAG6683275.1"/>
    <property type="molecule type" value="Transcribed_RNA"/>
</dbReference>
<dbReference type="EMBL" id="HBUF01379141">
    <property type="protein sequence ID" value="CAG6729535.1"/>
    <property type="molecule type" value="Transcribed_RNA"/>
</dbReference>
<dbReference type="PANTHER" id="PTHR11999:SF70">
    <property type="entry name" value="MIP05841P"/>
    <property type="match status" value="1"/>
</dbReference>
<dbReference type="EMBL" id="HBUF01262405">
    <property type="protein sequence ID" value="CAG6683285.1"/>
    <property type="molecule type" value="Transcribed_RNA"/>
</dbReference>